<comment type="caution">
    <text evidence="4">The sequence shown here is derived from an EMBL/GenBank/DDBJ whole genome shotgun (WGS) entry which is preliminary data.</text>
</comment>
<dbReference type="OrthoDB" id="300780at2759"/>
<feature type="compositionally biased region" description="Basic and acidic residues" evidence="1">
    <location>
        <begin position="14"/>
        <end position="32"/>
    </location>
</feature>
<dbReference type="Pfam" id="PF10405">
    <property type="entry name" value="BHD_3"/>
    <property type="match status" value="1"/>
</dbReference>
<keyword evidence="5" id="KW-1185">Reference proteome</keyword>
<evidence type="ECO:0000256" key="1">
    <source>
        <dbReference type="SAM" id="MobiDB-lite"/>
    </source>
</evidence>
<sequence>MAGRRRSARIAELSVKESEPASKSQKPNELKIKSNKKKGLSYKEENLSPKESIDNSPQKSELKPAQNVAREKRKYHRKKEASSDDSFYSESCDQNFEVVKKKKILTKKASTGEKTKKSKSTGKNDLTRPKGMREAKKKRPRQPWQKLLLNTKGEHVTVAVEKKIAEYTKVAKHLAKGRTFEITFAECVTISQEIEKASDRGVDLEESVKMFLEKTSESKKREDDDESEDEWEEMEDFEPLLERLVEVNLGGQKEEEYRAEWGHALRSIVNRLVRESWENVHKAQILGFIAHLRYIADVALFQNILPASLLSLVPDNVLRRFQESKTADGTAAVLKWFKKTFKEQSGEKDYIFSFSRLFKCIQKCCLSTSQDVSVLFFCLLHALGATVRLCVACHTVFRRWDKNVIAQLEAQREQISQEGIKAQDSAVYWIEIWSPDEERWICVDPKSEVFDDPKAIAKSVDCPITYVLAIDNEKGVSEVAHRYALDYIQQEFRRRRTNSSWISKTLHLPGLVANQERAKSEKLRFEKDLLETPVPSTLKELKNHPLFVLKRDLLKYQGIYPPPHKQKPVGCVRGHKVYPRSTVFTLLSEKEEKPYKMARIINDPRLPKDEEHFEPIFGFWQTETYRAPPLKNDGSIPCDHRGRVPLFQPLMCPQGTVHLNFPGLIAVARHLNKPCRPALVGYDKQAFSNLPVLQGACVLAKDAKIFTKHAKIAMEVIARRNAKIYTDRVYGNWRKLIRGILRLNYVQKKFGAVEGGEVEKKSEEKKPFESEKDKEKKPRETLLKEVPNRFVDNTPRFVNLAPLDGFSHDDLMQF</sequence>
<dbReference type="GO" id="GO:0071942">
    <property type="term" value="C:XPC complex"/>
    <property type="evidence" value="ECO:0007669"/>
    <property type="project" value="TreeGrafter"/>
</dbReference>
<dbReference type="GO" id="GO:0006298">
    <property type="term" value="P:mismatch repair"/>
    <property type="evidence" value="ECO:0007669"/>
    <property type="project" value="TreeGrafter"/>
</dbReference>
<dbReference type="AlphaFoldDB" id="A0A8S1HB97"/>
<organism evidence="4 5">
    <name type="scientific">Caenorhabditis auriculariae</name>
    <dbReference type="NCBI Taxonomy" id="2777116"/>
    <lineage>
        <taxon>Eukaryota</taxon>
        <taxon>Metazoa</taxon>
        <taxon>Ecdysozoa</taxon>
        <taxon>Nematoda</taxon>
        <taxon>Chromadorea</taxon>
        <taxon>Rhabditida</taxon>
        <taxon>Rhabditina</taxon>
        <taxon>Rhabditomorpha</taxon>
        <taxon>Rhabditoidea</taxon>
        <taxon>Rhabditidae</taxon>
        <taxon>Peloderinae</taxon>
        <taxon>Caenorhabditis</taxon>
    </lineage>
</organism>
<proteinExistence type="predicted"/>
<dbReference type="Gene3D" id="3.30.70.2460">
    <property type="entry name" value="Rad4, beta-hairpin domain BHD3"/>
    <property type="match status" value="1"/>
</dbReference>
<dbReference type="InterPro" id="IPR018328">
    <property type="entry name" value="Rad4_beta-hairpin_dom3"/>
</dbReference>
<feature type="compositionally biased region" description="Basic and acidic residues" evidence="1">
    <location>
        <begin position="125"/>
        <end position="134"/>
    </location>
</feature>
<dbReference type="PANTHER" id="PTHR12135">
    <property type="entry name" value="DNA REPAIR PROTEIN XP-C / RAD4"/>
    <property type="match status" value="1"/>
</dbReference>
<reference evidence="4" key="1">
    <citation type="submission" date="2020-10" db="EMBL/GenBank/DDBJ databases">
        <authorList>
            <person name="Kikuchi T."/>
        </authorList>
    </citation>
    <scope>NUCLEOTIDE SEQUENCE</scope>
    <source>
        <strain evidence="4">NKZ352</strain>
    </source>
</reference>
<dbReference type="Proteomes" id="UP000835052">
    <property type="component" value="Unassembled WGS sequence"/>
</dbReference>
<feature type="domain" description="Rad4 beta-hairpin" evidence="2">
    <location>
        <begin position="530"/>
        <end position="584"/>
    </location>
</feature>
<evidence type="ECO:0008006" key="6">
    <source>
        <dbReference type="Google" id="ProtNLM"/>
    </source>
</evidence>
<dbReference type="InterPro" id="IPR038765">
    <property type="entry name" value="Papain-like_cys_pep_sf"/>
</dbReference>
<name>A0A8S1HB97_9PELO</name>
<accession>A0A8S1HB97</accession>
<evidence type="ECO:0000313" key="5">
    <source>
        <dbReference type="Proteomes" id="UP000835052"/>
    </source>
</evidence>
<dbReference type="SMART" id="SM01030">
    <property type="entry name" value="BHD_1"/>
    <property type="match status" value="1"/>
</dbReference>
<evidence type="ECO:0000313" key="4">
    <source>
        <dbReference type="EMBL" id="CAD6193553.1"/>
    </source>
</evidence>
<evidence type="ECO:0000259" key="2">
    <source>
        <dbReference type="SMART" id="SM01030"/>
    </source>
</evidence>
<dbReference type="Pfam" id="PF03835">
    <property type="entry name" value="Rad4"/>
    <property type="match status" value="1"/>
</dbReference>
<dbReference type="InterPro" id="IPR018325">
    <property type="entry name" value="Rad4/PNGase_transGLS-fold"/>
</dbReference>
<dbReference type="Gene3D" id="3.90.260.10">
    <property type="entry name" value="Transglutaminase-like"/>
    <property type="match status" value="1"/>
</dbReference>
<dbReference type="GO" id="GO:0000111">
    <property type="term" value="C:nucleotide-excision repair factor 2 complex"/>
    <property type="evidence" value="ECO:0007669"/>
    <property type="project" value="TreeGrafter"/>
</dbReference>
<dbReference type="GO" id="GO:0006289">
    <property type="term" value="P:nucleotide-excision repair"/>
    <property type="evidence" value="ECO:0007669"/>
    <property type="project" value="InterPro"/>
</dbReference>
<feature type="region of interest" description="Disordered" evidence="1">
    <location>
        <begin position="761"/>
        <end position="781"/>
    </location>
</feature>
<dbReference type="Gene3D" id="2.20.20.110">
    <property type="entry name" value="Rad4, beta-hairpin domain BHD1"/>
    <property type="match status" value="1"/>
</dbReference>
<feature type="region of interest" description="Disordered" evidence="1">
    <location>
        <begin position="1"/>
        <end position="90"/>
    </location>
</feature>
<dbReference type="SMART" id="SM01032">
    <property type="entry name" value="BHD_3"/>
    <property type="match status" value="1"/>
</dbReference>
<feature type="region of interest" description="Disordered" evidence="1">
    <location>
        <begin position="103"/>
        <end position="145"/>
    </location>
</feature>
<dbReference type="InterPro" id="IPR004583">
    <property type="entry name" value="DNA_repair_Rad4"/>
</dbReference>
<dbReference type="PANTHER" id="PTHR12135:SF0">
    <property type="entry name" value="DNA REPAIR PROTEIN COMPLEMENTING XP-C CELLS"/>
    <property type="match status" value="1"/>
</dbReference>
<feature type="compositionally biased region" description="Basic and acidic residues" evidence="1">
    <location>
        <begin position="41"/>
        <end position="53"/>
    </location>
</feature>
<dbReference type="Pfam" id="PF10403">
    <property type="entry name" value="BHD_1"/>
    <property type="match status" value="1"/>
</dbReference>
<gene>
    <name evidence="4" type="ORF">CAUJ_LOCUS9472</name>
</gene>
<dbReference type="GO" id="GO:0005737">
    <property type="term" value="C:cytoplasm"/>
    <property type="evidence" value="ECO:0007669"/>
    <property type="project" value="TreeGrafter"/>
</dbReference>
<dbReference type="GO" id="GO:0003697">
    <property type="term" value="F:single-stranded DNA binding"/>
    <property type="evidence" value="ECO:0007669"/>
    <property type="project" value="TreeGrafter"/>
</dbReference>
<dbReference type="InterPro" id="IPR042488">
    <property type="entry name" value="Rad4_BHD3_sf"/>
</dbReference>
<dbReference type="EMBL" id="CAJGYM010000036">
    <property type="protein sequence ID" value="CAD6193553.1"/>
    <property type="molecule type" value="Genomic_DNA"/>
</dbReference>
<protein>
    <recommendedName>
        <fullName evidence="6">Rad4 beta-hairpin domain-containing protein</fullName>
    </recommendedName>
</protein>
<dbReference type="InterPro" id="IPR036985">
    <property type="entry name" value="Transglutaminase-like_sf"/>
</dbReference>
<feature type="domain" description="Rad4 beta-hairpin" evidence="3">
    <location>
        <begin position="636"/>
        <end position="710"/>
    </location>
</feature>
<dbReference type="InterPro" id="IPR018326">
    <property type="entry name" value="Rad4_beta-hairpin_dom1"/>
</dbReference>
<dbReference type="SUPFAM" id="SSF54001">
    <property type="entry name" value="Cysteine proteinases"/>
    <property type="match status" value="1"/>
</dbReference>
<dbReference type="GO" id="GO:0003684">
    <property type="term" value="F:damaged DNA binding"/>
    <property type="evidence" value="ECO:0007669"/>
    <property type="project" value="InterPro"/>
</dbReference>
<evidence type="ECO:0000259" key="3">
    <source>
        <dbReference type="SMART" id="SM01032"/>
    </source>
</evidence>